<organism evidence="2 3">
    <name type="scientific">Deefgea tanakiae</name>
    <dbReference type="NCBI Taxonomy" id="2865840"/>
    <lineage>
        <taxon>Bacteria</taxon>
        <taxon>Pseudomonadati</taxon>
        <taxon>Pseudomonadota</taxon>
        <taxon>Betaproteobacteria</taxon>
        <taxon>Neisseriales</taxon>
        <taxon>Chitinibacteraceae</taxon>
        <taxon>Deefgea</taxon>
    </lineage>
</organism>
<keyword evidence="3" id="KW-1185">Reference proteome</keyword>
<protein>
    <submittedName>
        <fullName evidence="2">Uncharacterized protein</fullName>
    </submittedName>
</protein>
<dbReference type="EMBL" id="CP081150">
    <property type="protein sequence ID" value="QZA78057.1"/>
    <property type="molecule type" value="Genomic_DNA"/>
</dbReference>
<evidence type="ECO:0000313" key="2">
    <source>
        <dbReference type="EMBL" id="QZA78057.1"/>
    </source>
</evidence>
<name>A0ABX8Z636_9NEIS</name>
<proteinExistence type="predicted"/>
<feature type="signal peptide" evidence="1">
    <location>
        <begin position="1"/>
        <end position="18"/>
    </location>
</feature>
<keyword evidence="1" id="KW-0732">Signal</keyword>
<dbReference type="Proteomes" id="UP000825679">
    <property type="component" value="Chromosome"/>
</dbReference>
<accession>A0ABX8Z636</accession>
<sequence length="85" mass="9806">MKFNLLMVCMLLAGVVQAQEYYQGSPEKLAALEAQRCAKISKEQRLIQRRLTGNNQPYDIRKMQDKLKILQADYTKYCAPKPSPQ</sequence>
<dbReference type="RefSeq" id="WP_221006432.1">
    <property type="nucleotide sequence ID" value="NZ_CP081150.1"/>
</dbReference>
<reference evidence="2 3" key="1">
    <citation type="submission" date="2021-08" db="EMBL/GenBank/DDBJ databases">
        <title>complete genome sequencing of Deefgea sp. D25.</title>
        <authorList>
            <person name="Bae J.-W."/>
            <person name="Gim D.-H."/>
        </authorList>
    </citation>
    <scope>NUCLEOTIDE SEQUENCE [LARGE SCALE GENOMIC DNA]</scope>
    <source>
        <strain evidence="2 3">D25</strain>
    </source>
</reference>
<feature type="chain" id="PRO_5046956574" evidence="1">
    <location>
        <begin position="19"/>
        <end position="85"/>
    </location>
</feature>
<gene>
    <name evidence="2" type="ORF">K4H28_01025</name>
</gene>
<evidence type="ECO:0000256" key="1">
    <source>
        <dbReference type="SAM" id="SignalP"/>
    </source>
</evidence>
<evidence type="ECO:0000313" key="3">
    <source>
        <dbReference type="Proteomes" id="UP000825679"/>
    </source>
</evidence>